<dbReference type="Pfam" id="PF06271">
    <property type="entry name" value="RDD"/>
    <property type="match status" value="1"/>
</dbReference>
<dbReference type="PANTHER" id="PTHR36115">
    <property type="entry name" value="PROLINE-RICH ANTIGEN HOMOLOG-RELATED"/>
    <property type="match status" value="1"/>
</dbReference>
<evidence type="ECO:0000259" key="7">
    <source>
        <dbReference type="Pfam" id="PF06271"/>
    </source>
</evidence>
<feature type="transmembrane region" description="Helical" evidence="6">
    <location>
        <begin position="135"/>
        <end position="156"/>
    </location>
</feature>
<evidence type="ECO:0000256" key="1">
    <source>
        <dbReference type="ARBA" id="ARBA00004651"/>
    </source>
</evidence>
<accession>A0ABX0SC91</accession>
<evidence type="ECO:0000256" key="3">
    <source>
        <dbReference type="ARBA" id="ARBA00022692"/>
    </source>
</evidence>
<keyword evidence="3 6" id="KW-0812">Transmembrane</keyword>
<proteinExistence type="predicted"/>
<evidence type="ECO:0000313" key="8">
    <source>
        <dbReference type="EMBL" id="NIH56008.1"/>
    </source>
</evidence>
<feature type="transmembrane region" description="Helical" evidence="6">
    <location>
        <begin position="35"/>
        <end position="54"/>
    </location>
</feature>
<keyword evidence="5 6" id="KW-0472">Membrane</keyword>
<evidence type="ECO:0000256" key="5">
    <source>
        <dbReference type="ARBA" id="ARBA00023136"/>
    </source>
</evidence>
<feature type="transmembrane region" description="Helical" evidence="6">
    <location>
        <begin position="75"/>
        <end position="100"/>
    </location>
</feature>
<reference evidence="8 9" key="1">
    <citation type="submission" date="2020-02" db="EMBL/GenBank/DDBJ databases">
        <title>Sequencing the genomes of 1000 actinobacteria strains.</title>
        <authorList>
            <person name="Klenk H.-P."/>
        </authorList>
    </citation>
    <scope>NUCLEOTIDE SEQUENCE [LARGE SCALE GENOMIC DNA]</scope>
    <source>
        <strain evidence="8 9">DSM 19609</strain>
    </source>
</reference>
<dbReference type="InterPro" id="IPR010432">
    <property type="entry name" value="RDD"/>
</dbReference>
<evidence type="ECO:0000256" key="6">
    <source>
        <dbReference type="SAM" id="Phobius"/>
    </source>
</evidence>
<comment type="subcellular location">
    <subcellularLocation>
        <location evidence="1">Cell membrane</location>
        <topology evidence="1">Multi-pass membrane protein</topology>
    </subcellularLocation>
</comment>
<comment type="caution">
    <text evidence="8">The sequence shown here is derived from an EMBL/GenBank/DDBJ whole genome shotgun (WGS) entry which is preliminary data.</text>
</comment>
<name>A0ABX0SC91_9ACTN</name>
<dbReference type="InterPro" id="IPR051791">
    <property type="entry name" value="Pra-immunoreactive"/>
</dbReference>
<keyword evidence="2" id="KW-1003">Cell membrane</keyword>
<keyword evidence="4 6" id="KW-1133">Transmembrane helix</keyword>
<organism evidence="8 9">
    <name type="scientific">Brooklawnia cerclae</name>
    <dbReference type="NCBI Taxonomy" id="349934"/>
    <lineage>
        <taxon>Bacteria</taxon>
        <taxon>Bacillati</taxon>
        <taxon>Actinomycetota</taxon>
        <taxon>Actinomycetes</taxon>
        <taxon>Propionibacteriales</taxon>
        <taxon>Propionibacteriaceae</taxon>
        <taxon>Brooklawnia</taxon>
    </lineage>
</organism>
<sequence>MTPSAPTTPTGAPAPPMNPPLASWWPRVRAAVMDAVPAVLGLGVVGLFFYDSLLDGLRLWRNAGSTNLFSSQFGLLRPTLTVAAITVACVLLVTSILVTWKGGTLGMLTVGLRVVPTGRPWAGRVPFRTAFVRTLAYVIACLIPVLALIGLVLVIVMPRRQAVHDLVARTQVITVW</sequence>
<dbReference type="Proteomes" id="UP000749311">
    <property type="component" value="Unassembled WGS sequence"/>
</dbReference>
<evidence type="ECO:0000256" key="4">
    <source>
        <dbReference type="ARBA" id="ARBA00022989"/>
    </source>
</evidence>
<protein>
    <submittedName>
        <fullName evidence="8">RDD family membrane protein YckC</fullName>
    </submittedName>
</protein>
<keyword evidence="9" id="KW-1185">Reference proteome</keyword>
<feature type="domain" description="RDD" evidence="7">
    <location>
        <begin position="21"/>
        <end position="168"/>
    </location>
</feature>
<evidence type="ECO:0000256" key="2">
    <source>
        <dbReference type="ARBA" id="ARBA00022475"/>
    </source>
</evidence>
<gene>
    <name evidence="8" type="ORF">FB473_000653</name>
</gene>
<evidence type="ECO:0000313" key="9">
    <source>
        <dbReference type="Proteomes" id="UP000749311"/>
    </source>
</evidence>
<dbReference type="EMBL" id="JAAMOZ010000001">
    <property type="protein sequence ID" value="NIH56008.1"/>
    <property type="molecule type" value="Genomic_DNA"/>
</dbReference>
<dbReference type="PANTHER" id="PTHR36115:SF6">
    <property type="entry name" value="PROLINE-RICH ANTIGEN HOMOLOG"/>
    <property type="match status" value="1"/>
</dbReference>
<dbReference type="RefSeq" id="WP_167164798.1">
    <property type="nucleotide sequence ID" value="NZ_BAAAOO010000002.1"/>
</dbReference>